<name>A0A2P2R4K8_RHIMU</name>
<sequence length="33" mass="3808">MPMNYPAEPLKKRKGHLLIFLINQKGAENKKQA</sequence>
<proteinExistence type="predicted"/>
<dbReference type="AlphaFoldDB" id="A0A2P2R4K8"/>
<organism evidence="1">
    <name type="scientific">Rhizophora mucronata</name>
    <name type="common">Asiatic mangrove</name>
    <dbReference type="NCBI Taxonomy" id="61149"/>
    <lineage>
        <taxon>Eukaryota</taxon>
        <taxon>Viridiplantae</taxon>
        <taxon>Streptophyta</taxon>
        <taxon>Embryophyta</taxon>
        <taxon>Tracheophyta</taxon>
        <taxon>Spermatophyta</taxon>
        <taxon>Magnoliopsida</taxon>
        <taxon>eudicotyledons</taxon>
        <taxon>Gunneridae</taxon>
        <taxon>Pentapetalae</taxon>
        <taxon>rosids</taxon>
        <taxon>fabids</taxon>
        <taxon>Malpighiales</taxon>
        <taxon>Rhizophoraceae</taxon>
        <taxon>Rhizophora</taxon>
    </lineage>
</organism>
<evidence type="ECO:0000313" key="1">
    <source>
        <dbReference type="EMBL" id="MBX74209.1"/>
    </source>
</evidence>
<dbReference type="EMBL" id="GGEC01093725">
    <property type="protein sequence ID" value="MBX74209.1"/>
    <property type="molecule type" value="Transcribed_RNA"/>
</dbReference>
<reference evidence="1" key="1">
    <citation type="submission" date="2018-02" db="EMBL/GenBank/DDBJ databases">
        <title>Rhizophora mucronata_Transcriptome.</title>
        <authorList>
            <person name="Meera S.P."/>
            <person name="Sreeshan A."/>
            <person name="Augustine A."/>
        </authorList>
    </citation>
    <scope>NUCLEOTIDE SEQUENCE</scope>
    <source>
        <tissue evidence="1">Leaf</tissue>
    </source>
</reference>
<protein>
    <submittedName>
        <fullName evidence="1">Uncharacterized protein</fullName>
    </submittedName>
</protein>
<accession>A0A2P2R4K8</accession>